<dbReference type="InterPro" id="IPR031717">
    <property type="entry name" value="ODO-1/KGD_C"/>
</dbReference>
<evidence type="ECO:0000313" key="7">
    <source>
        <dbReference type="Proteomes" id="UP000822688"/>
    </source>
</evidence>
<dbReference type="InterPro" id="IPR002048">
    <property type="entry name" value="EF_hand_dom"/>
</dbReference>
<gene>
    <name evidence="6" type="ORF">KC19_11G082300</name>
</gene>
<dbReference type="SUPFAM" id="SSF47473">
    <property type="entry name" value="EF-hand"/>
    <property type="match status" value="1"/>
</dbReference>
<dbReference type="GO" id="GO:0045252">
    <property type="term" value="C:oxoglutarate dehydrogenase complex"/>
    <property type="evidence" value="ECO:0007669"/>
    <property type="project" value="TreeGrafter"/>
</dbReference>
<comment type="cofactor">
    <cofactor evidence="1">
        <name>thiamine diphosphate</name>
        <dbReference type="ChEBI" id="CHEBI:58937"/>
    </cofactor>
</comment>
<dbReference type="Pfam" id="PF00676">
    <property type="entry name" value="E1_dh"/>
    <property type="match status" value="1"/>
</dbReference>
<name>A0A8T0GI58_CERPU</name>
<keyword evidence="4" id="KW-0786">Thiamine pyrophosphate</keyword>
<dbReference type="Gene3D" id="3.40.50.970">
    <property type="match status" value="1"/>
</dbReference>
<dbReference type="PIRSF" id="PIRSF000157">
    <property type="entry name" value="Oxoglu_dh_E1"/>
    <property type="match status" value="1"/>
</dbReference>
<dbReference type="NCBIfam" id="NF006914">
    <property type="entry name" value="PRK09404.1"/>
    <property type="match status" value="1"/>
</dbReference>
<dbReference type="InterPro" id="IPR042179">
    <property type="entry name" value="KGD_C_sf"/>
</dbReference>
<dbReference type="InterPro" id="IPR029061">
    <property type="entry name" value="THDP-binding"/>
</dbReference>
<evidence type="ECO:0000256" key="3">
    <source>
        <dbReference type="ARBA" id="ARBA00023002"/>
    </source>
</evidence>
<accession>A0A8T0GI58</accession>
<dbReference type="InterPro" id="IPR001017">
    <property type="entry name" value="DH_E1"/>
</dbReference>
<dbReference type="Proteomes" id="UP000822688">
    <property type="component" value="Chromosome 11"/>
</dbReference>
<evidence type="ECO:0000313" key="6">
    <source>
        <dbReference type="EMBL" id="KAG0556832.1"/>
    </source>
</evidence>
<dbReference type="SUPFAM" id="SSF52518">
    <property type="entry name" value="Thiamin diphosphate-binding fold (THDP-binding)"/>
    <property type="match status" value="3"/>
</dbReference>
<dbReference type="PANTHER" id="PTHR23152">
    <property type="entry name" value="2-OXOGLUTARATE DEHYDROGENASE"/>
    <property type="match status" value="1"/>
</dbReference>
<dbReference type="Pfam" id="PF02779">
    <property type="entry name" value="Transket_pyr"/>
    <property type="match status" value="1"/>
</dbReference>
<dbReference type="NCBIfam" id="TIGR00239">
    <property type="entry name" value="2oxo_dh_E1"/>
    <property type="match status" value="1"/>
</dbReference>
<dbReference type="CDD" id="cd02016">
    <property type="entry name" value="TPP_E1_OGDC_like"/>
    <property type="match status" value="1"/>
</dbReference>
<dbReference type="Gene3D" id="3.40.50.12470">
    <property type="match status" value="2"/>
</dbReference>
<dbReference type="GO" id="GO:0005509">
    <property type="term" value="F:calcium ion binding"/>
    <property type="evidence" value="ECO:0007669"/>
    <property type="project" value="InterPro"/>
</dbReference>
<evidence type="ECO:0000256" key="1">
    <source>
        <dbReference type="ARBA" id="ARBA00001964"/>
    </source>
</evidence>
<dbReference type="PROSITE" id="PS50222">
    <property type="entry name" value="EF_HAND_2"/>
    <property type="match status" value="1"/>
</dbReference>
<reference evidence="6 7" key="1">
    <citation type="submission" date="2020-06" db="EMBL/GenBank/DDBJ databases">
        <title>WGS assembly of Ceratodon purpureus strain R40.</title>
        <authorList>
            <person name="Carey S.B."/>
            <person name="Jenkins J."/>
            <person name="Shu S."/>
            <person name="Lovell J.T."/>
            <person name="Sreedasyam A."/>
            <person name="Maumus F."/>
            <person name="Tiley G.P."/>
            <person name="Fernandez-Pozo N."/>
            <person name="Barry K."/>
            <person name="Chen C."/>
            <person name="Wang M."/>
            <person name="Lipzen A."/>
            <person name="Daum C."/>
            <person name="Saski C.A."/>
            <person name="Payton A.C."/>
            <person name="Mcbreen J.C."/>
            <person name="Conrad R.E."/>
            <person name="Kollar L.M."/>
            <person name="Olsson S."/>
            <person name="Huttunen S."/>
            <person name="Landis J.B."/>
            <person name="Wickett N.J."/>
            <person name="Johnson M.G."/>
            <person name="Rensing S.A."/>
            <person name="Grimwood J."/>
            <person name="Schmutz J."/>
            <person name="Mcdaniel S.F."/>
        </authorList>
    </citation>
    <scope>NUCLEOTIDE SEQUENCE [LARGE SCALE GENOMIC DNA]</scope>
    <source>
        <strain evidence="6 7">R40</strain>
    </source>
</reference>
<dbReference type="Gene3D" id="1.10.238.10">
    <property type="entry name" value="EF-hand"/>
    <property type="match status" value="1"/>
</dbReference>
<dbReference type="GO" id="GO:0005739">
    <property type="term" value="C:mitochondrion"/>
    <property type="evidence" value="ECO:0007669"/>
    <property type="project" value="TreeGrafter"/>
</dbReference>
<dbReference type="Gene3D" id="3.40.50.11610">
    <property type="entry name" value="Multifunctional 2-oxoglutarate metabolism enzyme, C-terminal domain"/>
    <property type="match status" value="1"/>
</dbReference>
<dbReference type="EMBL" id="CM026432">
    <property type="protein sequence ID" value="KAG0556832.1"/>
    <property type="molecule type" value="Genomic_DNA"/>
</dbReference>
<keyword evidence="3" id="KW-0560">Oxidoreductase</keyword>
<dbReference type="Pfam" id="PF16870">
    <property type="entry name" value="OxoGdeHyase_C"/>
    <property type="match status" value="1"/>
</dbReference>
<dbReference type="InterPro" id="IPR005475">
    <property type="entry name" value="Transketolase-like_Pyr-bd"/>
</dbReference>
<evidence type="ECO:0000256" key="4">
    <source>
        <dbReference type="ARBA" id="ARBA00023052"/>
    </source>
</evidence>
<dbReference type="SMART" id="SM00861">
    <property type="entry name" value="Transket_pyr"/>
    <property type="match status" value="1"/>
</dbReference>
<dbReference type="PANTHER" id="PTHR23152:SF35">
    <property type="entry name" value="2-OXOGLUTARATE DEHYDROGENASE E1 COMPONENT"/>
    <property type="match status" value="1"/>
</dbReference>
<keyword evidence="7" id="KW-1185">Reference proteome</keyword>
<dbReference type="GO" id="GO:0004591">
    <property type="term" value="F:oxoglutarate dehydrogenase (succinyl-transferring) activity"/>
    <property type="evidence" value="ECO:0007669"/>
    <property type="project" value="TreeGrafter"/>
</dbReference>
<proteinExistence type="inferred from homology"/>
<evidence type="ECO:0000256" key="2">
    <source>
        <dbReference type="ARBA" id="ARBA00006936"/>
    </source>
</evidence>
<comment type="similarity">
    <text evidence="2">Belongs to the alpha-ketoglutarate dehydrogenase family.</text>
</comment>
<dbReference type="InterPro" id="IPR011992">
    <property type="entry name" value="EF-hand-dom_pair"/>
</dbReference>
<dbReference type="GO" id="GO:0006099">
    <property type="term" value="P:tricarboxylic acid cycle"/>
    <property type="evidence" value="ECO:0007669"/>
    <property type="project" value="TreeGrafter"/>
</dbReference>
<feature type="domain" description="EF-hand" evidence="5">
    <location>
        <begin position="760"/>
        <end position="795"/>
    </location>
</feature>
<comment type="caution">
    <text evidence="6">The sequence shown here is derived from an EMBL/GenBank/DDBJ whole genome shotgun (WGS) entry which is preliminary data.</text>
</comment>
<evidence type="ECO:0000259" key="5">
    <source>
        <dbReference type="PROSITE" id="PS50222"/>
    </source>
</evidence>
<organism evidence="6 7">
    <name type="scientific">Ceratodon purpureus</name>
    <name type="common">Fire moss</name>
    <name type="synonym">Dicranum purpureum</name>
    <dbReference type="NCBI Taxonomy" id="3225"/>
    <lineage>
        <taxon>Eukaryota</taxon>
        <taxon>Viridiplantae</taxon>
        <taxon>Streptophyta</taxon>
        <taxon>Embryophyta</taxon>
        <taxon>Bryophyta</taxon>
        <taxon>Bryophytina</taxon>
        <taxon>Bryopsida</taxon>
        <taxon>Dicranidae</taxon>
        <taxon>Pseudoditrichales</taxon>
        <taxon>Ditrichaceae</taxon>
        <taxon>Ceratodon</taxon>
    </lineage>
</organism>
<protein>
    <recommendedName>
        <fullName evidence="5">EF-hand domain-containing protein</fullName>
    </recommendedName>
</protein>
<dbReference type="AlphaFoldDB" id="A0A8T0GI58"/>
<dbReference type="Gene3D" id="1.10.287.1150">
    <property type="entry name" value="TPP helical domain"/>
    <property type="match status" value="1"/>
</dbReference>
<dbReference type="InterPro" id="IPR011603">
    <property type="entry name" value="2oxoglutarate_DH_E1"/>
</dbReference>
<dbReference type="GO" id="GO:0030976">
    <property type="term" value="F:thiamine pyrophosphate binding"/>
    <property type="evidence" value="ECO:0007669"/>
    <property type="project" value="InterPro"/>
</dbReference>
<sequence length="1056" mass="118435">MVGVGLWRVMAQLPHRPLRRQTWRLGYPLIRLVHAPAEPSDITLVDQTLKIASLITAFRSRGHFVAALDPLGRTLGRLVEGNDGAEYAEPENARDLFELLKDYPSLNLDAVGLKGVDPNKRYYLGDHLRMSRATQLFWTVNEVVALLRGSYCGTTTVEHEHVVSQPGKDWIRLMVERPLARSLFLPSFQRRILYHLLYADHFERFLATKFQAAKRFGIEGCESLIPGLFALIEHAAENGIKAIELGMSHRGRLNVLHTILSKPLGSIITEFKNAGDHLQVGDVKYHLGTRGALSFNDKTIQISLLPNPSHLEAVDPVVLGKTRAKQFFTGDTKRSQNLGLLLHGDAAFSGLGLAAEVMQLSDLPQYTTGGTIHVIVNNQIGFTTDPKLARSSPHPSDVAKGVGAPIFHCNGDDPEGVAHCCRLAVEWRQKFQTDVVVDLVCYRRHGHNEQDDPRATQPLTYQKILNHPTTLQLYSQKLIYEGIVTQDDLDKWVDDVDAKFEAEYAAADSYAPTLHEWLASNWQGEALGSSSSKRYIQPTGLDLESLRIVGCAISTPPAEFNLHPDVANLLKSRAQMMETGTGIDWAMAEALAMGSLLMHADPMRGQTVEKNPHFPVRLSGQDCERGTFNQRHSVLYDQSTAKRYIPLNNISPGRQAEFVVCNSNLSEAAILGFEYGFSLENENALVLWEAQFGDFTNNAQSMIDNFIASGEEKWMTPTGLVLLLPHGYDGQGPEHSSARLERFLQLCNDDPDNLPGFGPQHKLQMEAGFAAADKDGKGYLTRADLKAVMKGVSSERVETLLQELDFGQADRIERRDWDVFMAQWMRRNAEKDHNLCVVNITTPANYFHLLRRQMNRPYSKPVVVMSPKYLLHHKPCVSRLTDMATGTYFRRVIADGDAADNLRNTIDLLPRKEIRSILICSGKIFYLLSNARRSRKMRHVAIVRLEQIAPFPFDRVASIINRYPNAQLRWVQEEPKNMGAWAYVQPRLATALRELCRGREHTDVRFIGRATSATTATGSFQVHQMEMKAIINAAFELKENEVQETQSARRATITAV</sequence>